<dbReference type="AlphaFoldDB" id="A0A382CTC0"/>
<proteinExistence type="predicted"/>
<accession>A0A382CTC0</accession>
<organism evidence="1">
    <name type="scientific">marine metagenome</name>
    <dbReference type="NCBI Taxonomy" id="408172"/>
    <lineage>
        <taxon>unclassified sequences</taxon>
        <taxon>metagenomes</taxon>
        <taxon>ecological metagenomes</taxon>
    </lineage>
</organism>
<feature type="non-terminal residue" evidence="1">
    <location>
        <position position="33"/>
    </location>
</feature>
<sequence>MSILFDIDCPTLSFLLVREVSDNGKQPPKVIQS</sequence>
<name>A0A382CTC0_9ZZZZ</name>
<evidence type="ECO:0000313" key="1">
    <source>
        <dbReference type="EMBL" id="SVB29082.1"/>
    </source>
</evidence>
<dbReference type="EMBL" id="UINC01035915">
    <property type="protein sequence ID" value="SVB29082.1"/>
    <property type="molecule type" value="Genomic_DNA"/>
</dbReference>
<reference evidence="1" key="1">
    <citation type="submission" date="2018-05" db="EMBL/GenBank/DDBJ databases">
        <authorList>
            <person name="Lanie J.A."/>
            <person name="Ng W.-L."/>
            <person name="Kazmierczak K.M."/>
            <person name="Andrzejewski T.M."/>
            <person name="Davidsen T.M."/>
            <person name="Wayne K.J."/>
            <person name="Tettelin H."/>
            <person name="Glass J.I."/>
            <person name="Rusch D."/>
            <person name="Podicherti R."/>
            <person name="Tsui H.-C.T."/>
            <person name="Winkler M.E."/>
        </authorList>
    </citation>
    <scope>NUCLEOTIDE SEQUENCE</scope>
</reference>
<gene>
    <name evidence="1" type="ORF">METZ01_LOCUS181936</name>
</gene>
<protein>
    <submittedName>
        <fullName evidence="1">Uncharacterized protein</fullName>
    </submittedName>
</protein>